<keyword evidence="3 13" id="KW-0378">Hydrolase</keyword>
<reference evidence="13 14" key="1">
    <citation type="submission" date="2018-06" db="EMBL/GenBank/DDBJ databases">
        <authorList>
            <consortium name="Pathogen Informatics"/>
            <person name="Doyle S."/>
        </authorList>
    </citation>
    <scope>NUCLEOTIDE SEQUENCE [LARGE SCALE GENOMIC DNA]</scope>
    <source>
        <strain evidence="13 14">NCTC11009</strain>
    </source>
</reference>
<dbReference type="RefSeq" id="WP_113062309.1">
    <property type="nucleotide sequence ID" value="NZ_JAUUOW010000041.1"/>
</dbReference>
<dbReference type="GO" id="GO:0009378">
    <property type="term" value="F:four-way junction helicase activity"/>
    <property type="evidence" value="ECO:0007669"/>
    <property type="project" value="TreeGrafter"/>
</dbReference>
<dbReference type="EMBL" id="UATH01000001">
    <property type="protein sequence ID" value="SPY09339.1"/>
    <property type="molecule type" value="Genomic_DNA"/>
</dbReference>
<organism evidence="13 14">
    <name type="scientific">Oligella urethralis</name>
    <dbReference type="NCBI Taxonomy" id="90245"/>
    <lineage>
        <taxon>Bacteria</taxon>
        <taxon>Pseudomonadati</taxon>
        <taxon>Pseudomonadota</taxon>
        <taxon>Betaproteobacteria</taxon>
        <taxon>Burkholderiales</taxon>
        <taxon>Alcaligenaceae</taxon>
        <taxon>Oligella</taxon>
    </lineage>
</organism>
<dbReference type="Gene3D" id="3.40.50.300">
    <property type="entry name" value="P-loop containing nucleotide triphosphate hydrolases"/>
    <property type="match status" value="2"/>
</dbReference>
<dbReference type="InterPro" id="IPR027417">
    <property type="entry name" value="P-loop_NTPase"/>
</dbReference>
<evidence type="ECO:0000256" key="5">
    <source>
        <dbReference type="ARBA" id="ARBA00022840"/>
    </source>
</evidence>
<evidence type="ECO:0000256" key="8">
    <source>
        <dbReference type="ARBA" id="ARBA00034617"/>
    </source>
</evidence>
<evidence type="ECO:0000256" key="7">
    <source>
        <dbReference type="ARBA" id="ARBA00023235"/>
    </source>
</evidence>
<dbReference type="InterPro" id="IPR004589">
    <property type="entry name" value="DNA_helicase_ATP-dep_RecQ"/>
</dbReference>
<accession>A0A2X1UQF9</accession>
<evidence type="ECO:0000256" key="4">
    <source>
        <dbReference type="ARBA" id="ARBA00022806"/>
    </source>
</evidence>
<dbReference type="SMART" id="SM00487">
    <property type="entry name" value="DEXDc"/>
    <property type="match status" value="1"/>
</dbReference>
<dbReference type="Proteomes" id="UP000250242">
    <property type="component" value="Unassembled WGS sequence"/>
</dbReference>
<dbReference type="GO" id="GO:0003677">
    <property type="term" value="F:DNA binding"/>
    <property type="evidence" value="ECO:0007669"/>
    <property type="project" value="UniProtKB-KW"/>
</dbReference>
<dbReference type="GO" id="GO:0043590">
    <property type="term" value="C:bacterial nucleoid"/>
    <property type="evidence" value="ECO:0007669"/>
    <property type="project" value="TreeGrafter"/>
</dbReference>
<keyword evidence="5" id="KW-0067">ATP-binding</keyword>
<dbReference type="SUPFAM" id="SSF52540">
    <property type="entry name" value="P-loop containing nucleoside triphosphate hydrolases"/>
    <property type="match status" value="1"/>
</dbReference>
<comment type="similarity">
    <text evidence="1">Belongs to the helicase family. RecQ subfamily.</text>
</comment>
<evidence type="ECO:0000256" key="3">
    <source>
        <dbReference type="ARBA" id="ARBA00022801"/>
    </source>
</evidence>
<dbReference type="EC" id="5.6.2.4" evidence="9"/>
<evidence type="ECO:0000313" key="13">
    <source>
        <dbReference type="EMBL" id="SPY09339.1"/>
    </source>
</evidence>
<evidence type="ECO:0000256" key="6">
    <source>
        <dbReference type="ARBA" id="ARBA00023125"/>
    </source>
</evidence>
<name>A0A2X1UQF9_9BURK</name>
<dbReference type="PROSITE" id="PS51194">
    <property type="entry name" value="HELICASE_CTER"/>
    <property type="match status" value="1"/>
</dbReference>
<evidence type="ECO:0000256" key="2">
    <source>
        <dbReference type="ARBA" id="ARBA00022741"/>
    </source>
</evidence>
<evidence type="ECO:0000256" key="9">
    <source>
        <dbReference type="ARBA" id="ARBA00034808"/>
    </source>
</evidence>
<dbReference type="SMART" id="SM00490">
    <property type="entry name" value="HELICc"/>
    <property type="match status" value="1"/>
</dbReference>
<dbReference type="PANTHER" id="PTHR13710:SF105">
    <property type="entry name" value="ATP-DEPENDENT DNA HELICASE Q1"/>
    <property type="match status" value="1"/>
</dbReference>
<evidence type="ECO:0000256" key="1">
    <source>
        <dbReference type="ARBA" id="ARBA00005446"/>
    </source>
</evidence>
<dbReference type="InterPro" id="IPR002464">
    <property type="entry name" value="DNA/RNA_helicase_DEAH_CS"/>
</dbReference>
<protein>
    <recommendedName>
        <fullName evidence="9">DNA 3'-5' helicase</fullName>
        <ecNumber evidence="9">5.6.2.4</ecNumber>
    </recommendedName>
</protein>
<evidence type="ECO:0000259" key="10">
    <source>
        <dbReference type="PROSITE" id="PS51192"/>
    </source>
</evidence>
<evidence type="ECO:0000259" key="11">
    <source>
        <dbReference type="PROSITE" id="PS51194"/>
    </source>
</evidence>
<evidence type="ECO:0000313" key="12">
    <source>
        <dbReference type="EMBL" id="SPY07512.1"/>
    </source>
</evidence>
<dbReference type="PROSITE" id="PS51192">
    <property type="entry name" value="HELICASE_ATP_BIND_1"/>
    <property type="match status" value="1"/>
</dbReference>
<dbReference type="NCBIfam" id="TIGR00614">
    <property type="entry name" value="recQ_fam"/>
    <property type="match status" value="1"/>
</dbReference>
<proteinExistence type="inferred from homology"/>
<keyword evidence="6" id="KW-0238">DNA-binding</keyword>
<dbReference type="GO" id="GO:0016787">
    <property type="term" value="F:hydrolase activity"/>
    <property type="evidence" value="ECO:0007669"/>
    <property type="project" value="UniProtKB-KW"/>
</dbReference>
<dbReference type="InterPro" id="IPR011545">
    <property type="entry name" value="DEAD/DEAH_box_helicase_dom"/>
</dbReference>
<keyword evidence="7" id="KW-0413">Isomerase</keyword>
<dbReference type="SUPFAM" id="SSF53271">
    <property type="entry name" value="PRTase-like"/>
    <property type="match status" value="1"/>
</dbReference>
<dbReference type="GO" id="GO:0030894">
    <property type="term" value="C:replisome"/>
    <property type="evidence" value="ECO:0007669"/>
    <property type="project" value="TreeGrafter"/>
</dbReference>
<keyword evidence="2" id="KW-0547">Nucleotide-binding</keyword>
<dbReference type="PANTHER" id="PTHR13710">
    <property type="entry name" value="DNA HELICASE RECQ FAMILY MEMBER"/>
    <property type="match status" value="1"/>
</dbReference>
<dbReference type="GO" id="GO:0043138">
    <property type="term" value="F:3'-5' DNA helicase activity"/>
    <property type="evidence" value="ECO:0007669"/>
    <property type="project" value="UniProtKB-EC"/>
</dbReference>
<dbReference type="GO" id="GO:0005524">
    <property type="term" value="F:ATP binding"/>
    <property type="evidence" value="ECO:0007669"/>
    <property type="project" value="UniProtKB-KW"/>
</dbReference>
<dbReference type="AlphaFoldDB" id="A0A2X1UQF9"/>
<dbReference type="GO" id="GO:0005737">
    <property type="term" value="C:cytoplasm"/>
    <property type="evidence" value="ECO:0007669"/>
    <property type="project" value="TreeGrafter"/>
</dbReference>
<sequence>MKKRAMSLLQRLTGNASAQFHRDQWESIDALVNNQKQILVVQRTGWGKSAVYFIAAKIRREQGYGRTLIVSPLIALIRNQIEAALALDLKVISINSTMLQKEREQAKSDILNGLADVIIITPEQLAPSDFSENILSKITSEIGMIVVDEAHCISDWGHDFRPDYKRISRLLQNLPDNMPVIATTATANDRVIKDIKTQLGERLQIIRGPLIRETLQLQNLYIRDVSKRLAWLVKYIPSLKGTGIIYVKTVRDCNVVAGFLRENGINANAYHSSVDGSLRESLEQDLIQNKLKVLVATSALGMGFDKPDLGFVIHFQAPGNVIEYYQQVGRAGRSISYALGVMMLGEGDNKIQEFFIKNAFPKQQQVDALLEVLENHDGLKLNQILSLVNLTESKIKNILKYLSIENPSPILENSGHYYRTGFDYALPEQKIKKIEAIKKAEWETLLQYHKTDECLMYFLGKELDDPYIEKCGKCANCAPENKLSEYVDEVLIDKARDYLRHRYIELKPRSNFGASGALVSQAFEYYKFPYRDSRLKCESGLALSSWKDGGWGDLVAEGKINNEFSDKLIAPMVKMINSLEYEERPTWLTYVPSLRHPNLVKSFAEKLAEALCVPCIEVLYVSEERPPQKTMENSFYQSKNLDGAFEVIEGSILKEAVWLIDDAVDSQWTFTVSGALLRQYGVSKVYPMALTSTKKNA</sequence>
<dbReference type="InterPro" id="IPR014001">
    <property type="entry name" value="Helicase_ATP-bd"/>
</dbReference>
<dbReference type="InterPro" id="IPR029057">
    <property type="entry name" value="PRTase-like"/>
</dbReference>
<dbReference type="GO" id="GO:0006281">
    <property type="term" value="P:DNA repair"/>
    <property type="evidence" value="ECO:0007669"/>
    <property type="project" value="TreeGrafter"/>
</dbReference>
<evidence type="ECO:0000313" key="14">
    <source>
        <dbReference type="Proteomes" id="UP000250242"/>
    </source>
</evidence>
<dbReference type="GO" id="GO:0006310">
    <property type="term" value="P:DNA recombination"/>
    <property type="evidence" value="ECO:0007669"/>
    <property type="project" value="InterPro"/>
</dbReference>
<dbReference type="Pfam" id="PF00271">
    <property type="entry name" value="Helicase_C"/>
    <property type="match status" value="1"/>
</dbReference>
<feature type="domain" description="Helicase ATP-binding" evidence="10">
    <location>
        <begin position="29"/>
        <end position="205"/>
    </location>
</feature>
<gene>
    <name evidence="13" type="primary">recQ_3</name>
    <name evidence="12" type="synonym">recQ_2</name>
    <name evidence="12" type="ORF">NCTC11009_00720</name>
    <name evidence="13" type="ORF">NCTC11009_02604</name>
</gene>
<comment type="catalytic activity">
    <reaction evidence="8">
        <text>Couples ATP hydrolysis with the unwinding of duplex DNA by translocating in the 3'-5' direction.</text>
        <dbReference type="EC" id="5.6.2.4"/>
    </reaction>
</comment>
<dbReference type="PROSITE" id="PS00690">
    <property type="entry name" value="DEAH_ATP_HELICASE"/>
    <property type="match status" value="1"/>
</dbReference>
<dbReference type="EMBL" id="UATH01000001">
    <property type="protein sequence ID" value="SPY07512.1"/>
    <property type="molecule type" value="Genomic_DNA"/>
</dbReference>
<feature type="domain" description="Helicase C-terminal" evidence="11">
    <location>
        <begin position="231"/>
        <end position="374"/>
    </location>
</feature>
<keyword evidence="4 13" id="KW-0347">Helicase</keyword>
<dbReference type="Pfam" id="PF00270">
    <property type="entry name" value="DEAD"/>
    <property type="match status" value="1"/>
</dbReference>
<dbReference type="InterPro" id="IPR001650">
    <property type="entry name" value="Helicase_C-like"/>
</dbReference>